<evidence type="ECO:0000256" key="1">
    <source>
        <dbReference type="SAM" id="MobiDB-lite"/>
    </source>
</evidence>
<proteinExistence type="predicted"/>
<feature type="compositionally biased region" description="Polar residues" evidence="1">
    <location>
        <begin position="11"/>
        <end position="25"/>
    </location>
</feature>
<protein>
    <submittedName>
        <fullName evidence="2">Uncharacterized protein</fullName>
    </submittedName>
</protein>
<organism evidence="2 3">
    <name type="scientific">Clitoria ternatea</name>
    <name type="common">Butterfly pea</name>
    <dbReference type="NCBI Taxonomy" id="43366"/>
    <lineage>
        <taxon>Eukaryota</taxon>
        <taxon>Viridiplantae</taxon>
        <taxon>Streptophyta</taxon>
        <taxon>Embryophyta</taxon>
        <taxon>Tracheophyta</taxon>
        <taxon>Spermatophyta</taxon>
        <taxon>Magnoliopsida</taxon>
        <taxon>eudicotyledons</taxon>
        <taxon>Gunneridae</taxon>
        <taxon>Pentapetalae</taxon>
        <taxon>rosids</taxon>
        <taxon>fabids</taxon>
        <taxon>Fabales</taxon>
        <taxon>Fabaceae</taxon>
        <taxon>Papilionoideae</taxon>
        <taxon>50 kb inversion clade</taxon>
        <taxon>NPAAA clade</taxon>
        <taxon>indigoferoid/millettioid clade</taxon>
        <taxon>Phaseoleae</taxon>
        <taxon>Clitoria</taxon>
    </lineage>
</organism>
<evidence type="ECO:0000313" key="3">
    <source>
        <dbReference type="Proteomes" id="UP001359559"/>
    </source>
</evidence>
<comment type="caution">
    <text evidence="2">The sequence shown here is derived from an EMBL/GenBank/DDBJ whole genome shotgun (WGS) entry which is preliminary data.</text>
</comment>
<accession>A0AAN9F949</accession>
<keyword evidence="3" id="KW-1185">Reference proteome</keyword>
<evidence type="ECO:0000313" key="2">
    <source>
        <dbReference type="EMBL" id="KAK7272247.1"/>
    </source>
</evidence>
<sequence>MAFVCGACASSPPSGATTHGTSSLVNFDEYDTEEDEDEDEDEEVSDSDESEPSGDRDLLILNAEPGLFLLLMIFPSAVPI</sequence>
<name>A0AAN9F949_CLITE</name>
<feature type="compositionally biased region" description="Acidic residues" evidence="1">
    <location>
        <begin position="28"/>
        <end position="52"/>
    </location>
</feature>
<dbReference type="AlphaFoldDB" id="A0AAN9F949"/>
<feature type="region of interest" description="Disordered" evidence="1">
    <location>
        <begin position="9"/>
        <end position="57"/>
    </location>
</feature>
<dbReference type="Proteomes" id="UP001359559">
    <property type="component" value="Unassembled WGS sequence"/>
</dbReference>
<dbReference type="EMBL" id="JAYKXN010000007">
    <property type="protein sequence ID" value="KAK7272247.1"/>
    <property type="molecule type" value="Genomic_DNA"/>
</dbReference>
<gene>
    <name evidence="2" type="ORF">RJT34_28726</name>
</gene>
<reference evidence="2 3" key="1">
    <citation type="submission" date="2024-01" db="EMBL/GenBank/DDBJ databases">
        <title>The genomes of 5 underutilized Papilionoideae crops provide insights into root nodulation and disease resistance.</title>
        <authorList>
            <person name="Yuan L."/>
        </authorList>
    </citation>
    <scope>NUCLEOTIDE SEQUENCE [LARGE SCALE GENOMIC DNA]</scope>
    <source>
        <strain evidence="2">LY-2023</strain>
        <tissue evidence="2">Leaf</tissue>
    </source>
</reference>